<dbReference type="GO" id="GO:0046872">
    <property type="term" value="F:metal ion binding"/>
    <property type="evidence" value="ECO:0007669"/>
    <property type="project" value="UniProtKB-KW"/>
</dbReference>
<evidence type="ECO:0000256" key="15">
    <source>
        <dbReference type="PIRSR" id="PIRSR604439-5"/>
    </source>
</evidence>
<evidence type="ECO:0000256" key="14">
    <source>
        <dbReference type="PIRSR" id="PIRSR604439-4"/>
    </source>
</evidence>
<evidence type="ECO:0000256" key="7">
    <source>
        <dbReference type="ARBA" id="ARBA00022723"/>
    </source>
</evidence>
<reference evidence="17 18" key="1">
    <citation type="journal article" date="2014" name="Genome Announc.">
        <title>Draft Genome Sequence of Bacteroides reticulotermitis Strain JCM 10512T, Isolated from the Gut of a Termite.</title>
        <authorList>
            <person name="Yuki M."/>
            <person name="Oshima K."/>
            <person name="Suda W."/>
            <person name="Sakamoto M."/>
            <person name="Iida T."/>
            <person name="Hattori M."/>
            <person name="Ohkuma M."/>
        </authorList>
    </citation>
    <scope>NUCLEOTIDE SEQUENCE [LARGE SCALE GENOMIC DNA]</scope>
    <source>
        <strain evidence="17 18">JCM 10512</strain>
    </source>
</reference>
<dbReference type="AlphaFoldDB" id="W4UVR2"/>
<feature type="binding site" evidence="12">
    <location>
        <position position="142"/>
    </location>
    <ligand>
        <name>D-threo-isocitrate</name>
        <dbReference type="ChEBI" id="CHEBI:15562"/>
    </ligand>
</feature>
<evidence type="ECO:0000256" key="3">
    <source>
        <dbReference type="ARBA" id="ARBA00007769"/>
    </source>
</evidence>
<evidence type="ECO:0000256" key="5">
    <source>
        <dbReference type="ARBA" id="ARBA00013013"/>
    </source>
</evidence>
<evidence type="ECO:0000256" key="12">
    <source>
        <dbReference type="PIRSR" id="PIRSR604439-1"/>
    </source>
</evidence>
<feature type="binding site" evidence="12">
    <location>
        <position position="108"/>
    </location>
    <ligand>
        <name>D-threo-isocitrate</name>
        <dbReference type="ChEBI" id="CHEBI:15562"/>
    </ligand>
</feature>
<dbReference type="EC" id="1.1.1.42" evidence="5"/>
<feature type="binding site" evidence="13">
    <location>
        <position position="93"/>
    </location>
    <ligand>
        <name>NADP(+)</name>
        <dbReference type="ChEBI" id="CHEBI:58349"/>
    </ligand>
</feature>
<keyword evidence="9 13" id="KW-0521">NADP</keyword>
<name>W4UVR2_9BACE</name>
<evidence type="ECO:0000256" key="8">
    <source>
        <dbReference type="ARBA" id="ARBA00022842"/>
    </source>
</evidence>
<evidence type="ECO:0000256" key="13">
    <source>
        <dbReference type="PIRSR" id="PIRSR604439-2"/>
    </source>
</evidence>
<comment type="subunit">
    <text evidence="4">Homodimer.</text>
</comment>
<evidence type="ECO:0000256" key="1">
    <source>
        <dbReference type="ARBA" id="ARBA00001936"/>
    </source>
</evidence>
<evidence type="ECO:0000259" key="16">
    <source>
        <dbReference type="SMART" id="SM01329"/>
    </source>
</evidence>
<dbReference type="EMBL" id="BAIV01000022">
    <property type="protein sequence ID" value="GAE85021.1"/>
    <property type="molecule type" value="Genomic_DNA"/>
</dbReference>
<feature type="binding site" evidence="12">
    <location>
        <position position="118"/>
    </location>
    <ligand>
        <name>D-threo-isocitrate</name>
        <dbReference type="ChEBI" id="CHEBI:15562"/>
    </ligand>
</feature>
<evidence type="ECO:0000256" key="11">
    <source>
        <dbReference type="ARBA" id="ARBA00023211"/>
    </source>
</evidence>
<proteinExistence type="inferred from homology"/>
<feature type="binding site" evidence="12">
    <location>
        <position position="104"/>
    </location>
    <ligand>
        <name>D-threo-isocitrate</name>
        <dbReference type="ChEBI" id="CHEBI:15562"/>
    </ligand>
</feature>
<keyword evidence="11" id="KW-0464">Manganese</keyword>
<feature type="site" description="Critical for catalysis" evidence="14">
    <location>
        <position position="149"/>
    </location>
</feature>
<dbReference type="InterPro" id="IPR004439">
    <property type="entry name" value="Isocitrate_DH_NADP_dimer_prok"/>
</dbReference>
<evidence type="ECO:0000256" key="9">
    <source>
        <dbReference type="ARBA" id="ARBA00022857"/>
    </source>
</evidence>
<keyword evidence="18" id="KW-1185">Reference proteome</keyword>
<dbReference type="Proteomes" id="UP000019131">
    <property type="component" value="Unassembled WGS sequence"/>
</dbReference>
<comment type="similarity">
    <text evidence="3">Belongs to the isocitrate and isopropylmalate dehydrogenases family.</text>
</comment>
<evidence type="ECO:0000256" key="10">
    <source>
        <dbReference type="ARBA" id="ARBA00023002"/>
    </source>
</evidence>
<dbReference type="PANTHER" id="PTHR43504">
    <property type="entry name" value="ISOCITRATE DEHYDROGENASE [NADP]"/>
    <property type="match status" value="1"/>
</dbReference>
<evidence type="ECO:0000313" key="18">
    <source>
        <dbReference type="Proteomes" id="UP000019131"/>
    </source>
</evidence>
<dbReference type="Pfam" id="PF00180">
    <property type="entry name" value="Iso_dh"/>
    <property type="match status" value="1"/>
</dbReference>
<feature type="modified residue" description="Phosphoserine" evidence="15">
    <location>
        <position position="102"/>
    </location>
</feature>
<dbReference type="InterPro" id="IPR024084">
    <property type="entry name" value="IsoPropMal-DH-like_dom"/>
</dbReference>
<protein>
    <recommendedName>
        <fullName evidence="5">isocitrate dehydrogenase (NADP(+))</fullName>
        <ecNumber evidence="5">1.1.1.42</ecNumber>
    </recommendedName>
</protein>
<sequence length="222" mass="25103">MSKISMQADGTLRVPDYPTIPYITGDGVGSEVTPAMQQVVNAAVQKAYAGKRRIEWKEVLAGERAFQATGSWLPDETMDVFNEYLIGIKGPLTTPVGGGIRSLNVALRQTLDLYVCLRPVRWYTGIHTPLNEPEKVNMCIFRENTEDIYAGIEWEAGTPEAEKFYRFLRDEMGVTKVRFPETSSFGVKRYPAKGLRDWYVPPVSMRSTTIFPPLLWCIREIS</sequence>
<feature type="binding site" evidence="12">
    <location>
        <position position="102"/>
    </location>
    <ligand>
        <name>D-threo-isocitrate</name>
        <dbReference type="ChEBI" id="CHEBI:15562"/>
    </ligand>
</feature>
<evidence type="ECO:0000256" key="4">
    <source>
        <dbReference type="ARBA" id="ARBA00011738"/>
    </source>
</evidence>
<comment type="cofactor">
    <cofactor evidence="1">
        <name>Mn(2+)</name>
        <dbReference type="ChEBI" id="CHEBI:29035"/>
    </cofactor>
</comment>
<gene>
    <name evidence="17" type="ORF">JCM10512_3418</name>
</gene>
<keyword evidence="10" id="KW-0560">Oxidoreductase</keyword>
<organism evidence="17 18">
    <name type="scientific">Bacteroides reticulotermitis JCM 10512</name>
    <dbReference type="NCBI Taxonomy" id="1445607"/>
    <lineage>
        <taxon>Bacteria</taxon>
        <taxon>Pseudomonadati</taxon>
        <taxon>Bacteroidota</taxon>
        <taxon>Bacteroidia</taxon>
        <taxon>Bacteroidales</taxon>
        <taxon>Bacteroidaceae</taxon>
        <taxon>Bacteroides</taxon>
    </lineage>
</organism>
<evidence type="ECO:0000256" key="2">
    <source>
        <dbReference type="ARBA" id="ARBA00001946"/>
    </source>
</evidence>
<keyword evidence="6" id="KW-0816">Tricarboxylic acid cycle</keyword>
<dbReference type="SUPFAM" id="SSF53659">
    <property type="entry name" value="Isocitrate/Isopropylmalate dehydrogenase-like"/>
    <property type="match status" value="1"/>
</dbReference>
<comment type="caution">
    <text evidence="17">The sequence shown here is derived from an EMBL/GenBank/DDBJ whole genome shotgun (WGS) entry which is preliminary data.</text>
</comment>
<dbReference type="GO" id="GO:0004450">
    <property type="term" value="F:isocitrate dehydrogenase (NADP+) activity"/>
    <property type="evidence" value="ECO:0007669"/>
    <property type="project" value="UniProtKB-EC"/>
</dbReference>
<dbReference type="GO" id="GO:0006099">
    <property type="term" value="P:tricarboxylic acid cycle"/>
    <property type="evidence" value="ECO:0007669"/>
    <property type="project" value="UniProtKB-KW"/>
</dbReference>
<feature type="modified residue" description="N6-succinyllysine" evidence="15">
    <location>
        <position position="89"/>
    </location>
</feature>
<evidence type="ECO:0000256" key="6">
    <source>
        <dbReference type="ARBA" id="ARBA00022532"/>
    </source>
</evidence>
<accession>W4UVR2</accession>
<feature type="domain" description="Isopropylmalate dehydrogenase-like" evidence="16">
    <location>
        <begin position="19"/>
        <end position="221"/>
    </location>
</feature>
<evidence type="ECO:0000313" key="17">
    <source>
        <dbReference type="EMBL" id="GAE85021.1"/>
    </source>
</evidence>
<dbReference type="STRING" id="1445607.JCM10512_3418"/>
<dbReference type="SMART" id="SM01329">
    <property type="entry name" value="Iso_dh"/>
    <property type="match status" value="1"/>
</dbReference>
<keyword evidence="7" id="KW-0479">Metal-binding</keyword>
<dbReference type="PANTHER" id="PTHR43504:SF1">
    <property type="entry name" value="ISOCITRATE DEHYDROGENASE [NADP]"/>
    <property type="match status" value="1"/>
</dbReference>
<comment type="cofactor">
    <cofactor evidence="2">
        <name>Mg(2+)</name>
        <dbReference type="ChEBI" id="CHEBI:18420"/>
    </cofactor>
</comment>
<dbReference type="Gene3D" id="3.40.718.10">
    <property type="entry name" value="Isopropylmalate Dehydrogenase"/>
    <property type="match status" value="1"/>
</dbReference>
<keyword evidence="8" id="KW-0460">Magnesium</keyword>